<evidence type="ECO:0000313" key="3">
    <source>
        <dbReference type="EMBL" id="SFU68264.1"/>
    </source>
</evidence>
<dbReference type="Pfam" id="PF03544">
    <property type="entry name" value="TonB_C"/>
    <property type="match status" value="1"/>
</dbReference>
<dbReference type="GO" id="GO:0098797">
    <property type="term" value="C:plasma membrane protein complex"/>
    <property type="evidence" value="ECO:0007669"/>
    <property type="project" value="TreeGrafter"/>
</dbReference>
<dbReference type="CDD" id="cd07341">
    <property type="entry name" value="M56_BlaR1_MecR1_like"/>
    <property type="match status" value="1"/>
</dbReference>
<dbReference type="InterPro" id="IPR037682">
    <property type="entry name" value="TonB_C"/>
</dbReference>
<feature type="transmembrane region" description="Helical" evidence="1">
    <location>
        <begin position="270"/>
        <end position="289"/>
    </location>
</feature>
<dbReference type="OrthoDB" id="1522859at2"/>
<evidence type="ECO:0000256" key="1">
    <source>
        <dbReference type="SAM" id="Phobius"/>
    </source>
</evidence>
<dbReference type="PANTHER" id="PTHR33446">
    <property type="entry name" value="PROTEIN TONB-RELATED"/>
    <property type="match status" value="1"/>
</dbReference>
<protein>
    <submittedName>
        <fullName evidence="3">Signal transducer regulating beta-lactamase production, contains metallopeptidase domain</fullName>
    </submittedName>
</protein>
<feature type="transmembrane region" description="Helical" evidence="1">
    <location>
        <begin position="6"/>
        <end position="23"/>
    </location>
</feature>
<dbReference type="EMBL" id="FPBK01000013">
    <property type="protein sequence ID" value="SFU68264.1"/>
    <property type="molecule type" value="Genomic_DNA"/>
</dbReference>
<dbReference type="GO" id="GO:0031992">
    <property type="term" value="F:energy transducer activity"/>
    <property type="evidence" value="ECO:0007669"/>
    <property type="project" value="TreeGrafter"/>
</dbReference>
<keyword evidence="1" id="KW-0812">Transmembrane</keyword>
<dbReference type="PROSITE" id="PS52015">
    <property type="entry name" value="TONB_CTD"/>
    <property type="match status" value="1"/>
</dbReference>
<name>A0A1I7I5R2_9FLAO</name>
<dbReference type="SUPFAM" id="SSF74653">
    <property type="entry name" value="TolA/TonB C-terminal domain"/>
    <property type="match status" value="1"/>
</dbReference>
<dbReference type="GO" id="GO:0055085">
    <property type="term" value="P:transmembrane transport"/>
    <property type="evidence" value="ECO:0007669"/>
    <property type="project" value="InterPro"/>
</dbReference>
<dbReference type="Pfam" id="PF05569">
    <property type="entry name" value="Peptidase_M56"/>
    <property type="match status" value="1"/>
</dbReference>
<dbReference type="AlphaFoldDB" id="A0A1I7I5R2"/>
<dbReference type="PANTHER" id="PTHR33446:SF2">
    <property type="entry name" value="PROTEIN TONB"/>
    <property type="match status" value="1"/>
</dbReference>
<dbReference type="STRING" id="1224947.SAMN05216480_11314"/>
<dbReference type="InterPro" id="IPR051045">
    <property type="entry name" value="TonB-dependent_transducer"/>
</dbReference>
<dbReference type="Proteomes" id="UP000199138">
    <property type="component" value="Unassembled WGS sequence"/>
</dbReference>
<dbReference type="Gene3D" id="3.30.1150.10">
    <property type="match status" value="1"/>
</dbReference>
<gene>
    <name evidence="3" type="ORF">SAMN05216480_11314</name>
</gene>
<keyword evidence="1" id="KW-1133">Transmembrane helix</keyword>
<feature type="transmembrane region" description="Helical" evidence="1">
    <location>
        <begin position="35"/>
        <end position="55"/>
    </location>
</feature>
<accession>A0A1I7I5R2</accession>
<sequence>MLQYLVLSIACQVLFLLLYDVFLKKETFFNSNRAYLLFTPLISLVLPLIHIPNFGKIVPRAFVLPKLEVATTSESVVQLQEVVVTGESSQNLWSQITAVELVFIIGVLLSFSYFLFKIISISKLKERGTIKWKFGFYEVTIPKSNIAFSFFNNMFLGEEVKQKNHDHIIAHELVHIQQKHSWDLLYFEVFRIVFWFNPLVYMYQKRITELHEFIADRKTSQQNKKEHYQQLLQEVFQTENISFINQFFNQSLIKKRIKMLQKSNSKKRELFKYVLIIPMLAGILAYTAACSQDETETITQEETAEVSEKALKLQYLKEIQDKVAAGENIHDLMVAFMKIEDKGENVPSTFEEHCYQSMLLYVMADKMRLEEDKKEEIKESLFNSTYDEYLVRFNSEKKFNTAKEVTYFDDDYADATPFTRVAKKPVFKGCENAVDASECFKTKLDAFIAANFKYPESAKAEGIQGRQYVMFTIGTDGNVHVSGLRGNDERLEQEAKRLIEALPTMIPGEDANGNKVPVTFAYPIVFKLS</sequence>
<evidence type="ECO:0000313" key="4">
    <source>
        <dbReference type="Proteomes" id="UP000199138"/>
    </source>
</evidence>
<dbReference type="RefSeq" id="WP_093025946.1">
    <property type="nucleotide sequence ID" value="NZ_FPBK01000013.1"/>
</dbReference>
<evidence type="ECO:0000259" key="2">
    <source>
        <dbReference type="PROSITE" id="PS52015"/>
    </source>
</evidence>
<keyword evidence="4" id="KW-1185">Reference proteome</keyword>
<feature type="transmembrane region" description="Helical" evidence="1">
    <location>
        <begin position="92"/>
        <end position="116"/>
    </location>
</feature>
<dbReference type="InterPro" id="IPR008756">
    <property type="entry name" value="Peptidase_M56"/>
</dbReference>
<keyword evidence="1" id="KW-0472">Membrane</keyword>
<feature type="domain" description="TonB C-terminal" evidence="2">
    <location>
        <begin position="439"/>
        <end position="529"/>
    </location>
</feature>
<organism evidence="3 4">
    <name type="scientific">Pustulibacterium marinum</name>
    <dbReference type="NCBI Taxonomy" id="1224947"/>
    <lineage>
        <taxon>Bacteria</taxon>
        <taxon>Pseudomonadati</taxon>
        <taxon>Bacteroidota</taxon>
        <taxon>Flavobacteriia</taxon>
        <taxon>Flavobacteriales</taxon>
        <taxon>Flavobacteriaceae</taxon>
        <taxon>Pustulibacterium</taxon>
    </lineage>
</organism>
<reference evidence="4" key="1">
    <citation type="submission" date="2016-10" db="EMBL/GenBank/DDBJ databases">
        <authorList>
            <person name="Varghese N."/>
            <person name="Submissions S."/>
        </authorList>
    </citation>
    <scope>NUCLEOTIDE SEQUENCE [LARGE SCALE GENOMIC DNA]</scope>
    <source>
        <strain evidence="4">CGMCC 1.12333</strain>
    </source>
</reference>
<proteinExistence type="predicted"/>